<reference evidence="1 2" key="1">
    <citation type="submission" date="2023-01" db="EMBL/GenBank/DDBJ databases">
        <title>Novel diversity within Roseofilum (Cyanobacteria; Desertifilaceae) from marine benthic mats with descriptions of four novel species.</title>
        <authorList>
            <person name="Wang Y."/>
            <person name="Berthold D.E."/>
            <person name="Hu J."/>
            <person name="Lefler F.W."/>
            <person name="Laughinghouse H.D. IV."/>
        </authorList>
    </citation>
    <scope>NUCLEOTIDE SEQUENCE [LARGE SCALE GENOMIC DNA]</scope>
    <source>
        <strain evidence="1 2">BLCC-M154</strain>
    </source>
</reference>
<organism evidence="1 2">
    <name type="scientific">Roseofilum acuticapitatum BLCC-M154</name>
    <dbReference type="NCBI Taxonomy" id="3022444"/>
    <lineage>
        <taxon>Bacteria</taxon>
        <taxon>Bacillati</taxon>
        <taxon>Cyanobacteriota</taxon>
        <taxon>Cyanophyceae</taxon>
        <taxon>Desertifilales</taxon>
        <taxon>Desertifilaceae</taxon>
        <taxon>Roseofilum</taxon>
        <taxon>Roseofilum acuticapitatum</taxon>
    </lineage>
</organism>
<sequence length="404" mass="45951">MSNETENIQWYSITPLDVLLFRESKPFSPGDGSWAKGQFPPLPSTLFQALRSLNDHYGSGQKNKRRDLKFIGPFLMDDKDCLWVATPRDLIGVKTANQGDNNTNEDPEDIEGNWERLERLQPHNPQENWTHLKYQSQSLPPLVPPELGDQEFITGLGKPWMKASKLPAYLEGELMSGDRFTQNDFCNDPWDTQVLPHTAMESGQRQVKDSQGYFTEVATRLHPGWKLVAGFIGRKLSCTEPEAIRLGGEAHRALVTPLDNLPEWKALAPYRTWEEGKHLAYLLTPGLARYPDDADNEPIYAAYPRHWQEHLAGCATGKALLWGGVSHIHRILHRPSPEEQNKNRTDEEEQSKEFALLPQRAFVPPGTVYRFKSLPESKELITGKGSPWLETFSALHYGLLLWGY</sequence>
<dbReference type="Proteomes" id="UP001235303">
    <property type="component" value="Unassembled WGS sequence"/>
</dbReference>
<comment type="caution">
    <text evidence="1">The sequence shown here is derived from an EMBL/GenBank/DDBJ whole genome shotgun (WGS) entry which is preliminary data.</text>
</comment>
<dbReference type="RefSeq" id="WP_283752510.1">
    <property type="nucleotide sequence ID" value="NZ_JAQOSP010000033.1"/>
</dbReference>
<proteinExistence type="predicted"/>
<keyword evidence="2" id="KW-1185">Reference proteome</keyword>
<dbReference type="EMBL" id="JAQOSP010000033">
    <property type="protein sequence ID" value="MDJ1168748.1"/>
    <property type="molecule type" value="Genomic_DNA"/>
</dbReference>
<dbReference type="Gene3D" id="3.30.70.2940">
    <property type="match status" value="1"/>
</dbReference>
<evidence type="ECO:0000313" key="2">
    <source>
        <dbReference type="Proteomes" id="UP001235303"/>
    </source>
</evidence>
<accession>A0ABT7APB4</accession>
<gene>
    <name evidence="1" type="ORF">PMG71_04860</name>
</gene>
<dbReference type="InterPro" id="IPR019117">
    <property type="entry name" value="CRISPR-assoc_protein_Cmr3"/>
</dbReference>
<name>A0ABT7APB4_9CYAN</name>
<dbReference type="Pfam" id="PF09700">
    <property type="entry name" value="Cas_Cmr3"/>
    <property type="match status" value="1"/>
</dbReference>
<evidence type="ECO:0000313" key="1">
    <source>
        <dbReference type="EMBL" id="MDJ1168748.1"/>
    </source>
</evidence>
<protein>
    <submittedName>
        <fullName evidence="1">Type III-B CRISPR module-associated Cmr3 family protein</fullName>
    </submittedName>
</protein>